<feature type="signal peptide" evidence="7">
    <location>
        <begin position="1"/>
        <end position="26"/>
    </location>
</feature>
<dbReference type="GO" id="GO:0009653">
    <property type="term" value="P:anatomical structure morphogenesis"/>
    <property type="evidence" value="ECO:0007669"/>
    <property type="project" value="UniProtKB-ARBA"/>
</dbReference>
<dbReference type="FunFam" id="2.40.40.10:FF:000001">
    <property type="entry name" value="Expansin"/>
    <property type="match status" value="1"/>
</dbReference>
<evidence type="ECO:0000256" key="4">
    <source>
        <dbReference type="ARBA" id="ARBA00022729"/>
    </source>
</evidence>
<comment type="subcellular location">
    <subcellularLocation>
        <location evidence="7">Secreted</location>
        <location evidence="7">Cell wall</location>
    </subcellularLocation>
    <subcellularLocation>
        <location evidence="7">Membrane</location>
        <topology evidence="7">Peripheral membrane protein</topology>
    </subcellularLocation>
</comment>
<dbReference type="PANTHER" id="PTHR31867">
    <property type="entry name" value="EXPANSIN-A15"/>
    <property type="match status" value="1"/>
</dbReference>
<evidence type="ECO:0000259" key="9">
    <source>
        <dbReference type="PROSITE" id="PS50843"/>
    </source>
</evidence>
<name>A0A2G9HVD5_9LAMI</name>
<evidence type="ECO:0000259" key="8">
    <source>
        <dbReference type="PROSITE" id="PS50842"/>
    </source>
</evidence>
<dbReference type="InterPro" id="IPR002963">
    <property type="entry name" value="Expansin"/>
</dbReference>
<evidence type="ECO:0000313" key="11">
    <source>
        <dbReference type="Proteomes" id="UP000231279"/>
    </source>
</evidence>
<dbReference type="InterPro" id="IPR036908">
    <property type="entry name" value="RlpA-like_sf"/>
</dbReference>
<evidence type="ECO:0000256" key="2">
    <source>
        <dbReference type="ARBA" id="ARBA00022512"/>
    </source>
</evidence>
<keyword evidence="3 7" id="KW-0964">Secreted</keyword>
<keyword evidence="11" id="KW-1185">Reference proteome</keyword>
<keyword evidence="2 7" id="KW-0134">Cell wall</keyword>
<dbReference type="Gene3D" id="2.60.40.760">
    <property type="entry name" value="Expansin, cellulose-binding-like domain"/>
    <property type="match status" value="1"/>
</dbReference>
<dbReference type="CDD" id="cd22274">
    <property type="entry name" value="DPBB_EXPA_N"/>
    <property type="match status" value="1"/>
</dbReference>
<dbReference type="SMART" id="SM00837">
    <property type="entry name" value="DPBB_1"/>
    <property type="match status" value="1"/>
</dbReference>
<comment type="function">
    <text evidence="7">Causes loosening and extension of plant cell walls by disrupting non-covalent bonding between cellulose microfibrils and matrix glucans. No enzymatic activity has been found.</text>
</comment>
<protein>
    <recommendedName>
        <fullName evidence="7">Expansin</fullName>
    </recommendedName>
</protein>
<evidence type="ECO:0000256" key="3">
    <source>
        <dbReference type="ARBA" id="ARBA00022525"/>
    </source>
</evidence>
<accession>A0A2G9HVD5</accession>
<evidence type="ECO:0000313" key="10">
    <source>
        <dbReference type="EMBL" id="PIN21481.1"/>
    </source>
</evidence>
<dbReference type="PRINTS" id="PR01226">
    <property type="entry name" value="EXPANSIN"/>
</dbReference>
<gene>
    <name evidence="10" type="ORF">CDL12_05827</name>
</gene>
<dbReference type="PRINTS" id="PR01225">
    <property type="entry name" value="EXPANSNFAMLY"/>
</dbReference>
<keyword evidence="6 7" id="KW-0961">Cell wall biogenesis/degradation</keyword>
<dbReference type="InterPro" id="IPR009009">
    <property type="entry name" value="RlpA-like_DPBB"/>
</dbReference>
<keyword evidence="4 7" id="KW-0732">Signal</keyword>
<feature type="chain" id="PRO_5015211868" description="Expansin" evidence="7">
    <location>
        <begin position="27"/>
        <end position="275"/>
    </location>
</feature>
<dbReference type="InterPro" id="IPR036749">
    <property type="entry name" value="Expansin_CBD_sf"/>
</dbReference>
<dbReference type="STRING" id="429701.A0A2G9HVD5"/>
<sequence>MTISRAKSVSLSLLFFLYFLVPKIDAQGKINLIRKGYPRRPKFGPGPWKNAHATFYGGADGSQTMGGACGYGDLNEQGYGLRTAALSQVMFQNGATCGACYEIQCVNDTKWCKPGQPSLFVTATNLCPPNYQLPSDAGGWCNPPREHFDLAQPAFLQIAQYESGIIPIQYRRVPCNKKGGIRFTVSGNPYFTLVLVWNVGGAGDVTSVWVKGDKNVKKWTQMKRNWGQKWETNVVLVGESLSFRVRASDGRTSTSLGVAPRDWQFGQTFQGKNFM</sequence>
<reference evidence="11" key="1">
    <citation type="journal article" date="2018" name="Gigascience">
        <title>Genome assembly of the Pink Ipe (Handroanthus impetiginosus, Bignoniaceae), a highly valued, ecologically keystone Neotropical timber forest tree.</title>
        <authorList>
            <person name="Silva-Junior O.B."/>
            <person name="Grattapaglia D."/>
            <person name="Novaes E."/>
            <person name="Collevatti R.G."/>
        </authorList>
    </citation>
    <scope>NUCLEOTIDE SEQUENCE [LARGE SCALE GENOMIC DNA]</scope>
    <source>
        <strain evidence="11">cv. UFG-1</strain>
    </source>
</reference>
<feature type="domain" description="Expansin-like EG45" evidence="8">
    <location>
        <begin position="66"/>
        <end position="180"/>
    </location>
</feature>
<dbReference type="Pfam" id="PF01357">
    <property type="entry name" value="Expansin_C"/>
    <property type="match status" value="1"/>
</dbReference>
<dbReference type="Pfam" id="PF03330">
    <property type="entry name" value="DPBB_1"/>
    <property type="match status" value="1"/>
</dbReference>
<dbReference type="PROSITE" id="PS50842">
    <property type="entry name" value="EXPANSIN_EG45"/>
    <property type="match status" value="1"/>
</dbReference>
<comment type="similarity">
    <text evidence="1 7">Belongs to the expansin family. Expansin A subfamily.</text>
</comment>
<dbReference type="InterPro" id="IPR007118">
    <property type="entry name" value="Expan_Lol_pI"/>
</dbReference>
<feature type="domain" description="Expansin-like CBD" evidence="9">
    <location>
        <begin position="190"/>
        <end position="271"/>
    </location>
</feature>
<dbReference type="Proteomes" id="UP000231279">
    <property type="component" value="Unassembled WGS sequence"/>
</dbReference>
<dbReference type="GO" id="GO:0005576">
    <property type="term" value="C:extracellular region"/>
    <property type="evidence" value="ECO:0007669"/>
    <property type="project" value="InterPro"/>
</dbReference>
<proteinExistence type="inferred from homology"/>
<dbReference type="EMBL" id="NKXS01000937">
    <property type="protein sequence ID" value="PIN21481.1"/>
    <property type="molecule type" value="Genomic_DNA"/>
</dbReference>
<dbReference type="PROSITE" id="PS50843">
    <property type="entry name" value="EXPANSIN_CBD"/>
    <property type="match status" value="1"/>
</dbReference>
<dbReference type="OrthoDB" id="5823761at2759"/>
<dbReference type="AlphaFoldDB" id="A0A2G9HVD5"/>
<dbReference type="SUPFAM" id="SSF49590">
    <property type="entry name" value="PHL pollen allergen"/>
    <property type="match status" value="1"/>
</dbReference>
<dbReference type="GO" id="GO:0009664">
    <property type="term" value="P:plant-type cell wall organization"/>
    <property type="evidence" value="ECO:0007669"/>
    <property type="project" value="InterPro"/>
</dbReference>
<evidence type="ECO:0000256" key="5">
    <source>
        <dbReference type="ARBA" id="ARBA00023136"/>
    </source>
</evidence>
<dbReference type="Gene3D" id="2.40.40.10">
    <property type="entry name" value="RlpA-like domain"/>
    <property type="match status" value="1"/>
</dbReference>
<dbReference type="SUPFAM" id="SSF50685">
    <property type="entry name" value="Barwin-like endoglucanases"/>
    <property type="match status" value="1"/>
</dbReference>
<evidence type="ECO:0000256" key="7">
    <source>
        <dbReference type="RuleBase" id="RU365023"/>
    </source>
</evidence>
<dbReference type="InterPro" id="IPR007117">
    <property type="entry name" value="Expansin_CBD"/>
</dbReference>
<dbReference type="InterPro" id="IPR007112">
    <property type="entry name" value="Expansin/allergen_DPBB_dom"/>
</dbReference>
<dbReference type="GO" id="GO:0016020">
    <property type="term" value="C:membrane"/>
    <property type="evidence" value="ECO:0007669"/>
    <property type="project" value="UniProtKB-SubCell"/>
</dbReference>
<comment type="caution">
    <text evidence="10">The sequence shown here is derived from an EMBL/GenBank/DDBJ whole genome shotgun (WGS) entry which is preliminary data.</text>
</comment>
<keyword evidence="5" id="KW-0472">Membrane</keyword>
<organism evidence="10 11">
    <name type="scientific">Handroanthus impetiginosus</name>
    <dbReference type="NCBI Taxonomy" id="429701"/>
    <lineage>
        <taxon>Eukaryota</taxon>
        <taxon>Viridiplantae</taxon>
        <taxon>Streptophyta</taxon>
        <taxon>Embryophyta</taxon>
        <taxon>Tracheophyta</taxon>
        <taxon>Spermatophyta</taxon>
        <taxon>Magnoliopsida</taxon>
        <taxon>eudicotyledons</taxon>
        <taxon>Gunneridae</taxon>
        <taxon>Pentapetalae</taxon>
        <taxon>asterids</taxon>
        <taxon>lamiids</taxon>
        <taxon>Lamiales</taxon>
        <taxon>Bignoniaceae</taxon>
        <taxon>Crescentiina</taxon>
        <taxon>Tabebuia alliance</taxon>
        <taxon>Handroanthus</taxon>
    </lineage>
</organism>
<evidence type="ECO:0000256" key="6">
    <source>
        <dbReference type="ARBA" id="ARBA00023316"/>
    </source>
</evidence>
<evidence type="ECO:0000256" key="1">
    <source>
        <dbReference type="ARBA" id="ARBA00005392"/>
    </source>
</evidence>